<organism evidence="5 6">
    <name type="scientific">Candidatus Infernicultor aquiphilus</name>
    <dbReference type="NCBI Taxonomy" id="1805029"/>
    <lineage>
        <taxon>Bacteria</taxon>
        <taxon>Pseudomonadati</taxon>
        <taxon>Atribacterota</taxon>
        <taxon>Candidatus Phoenicimicrobiia</taxon>
        <taxon>Candidatus Pheonicimicrobiales</taxon>
        <taxon>Candidatus Phoenicimicrobiaceae</taxon>
        <taxon>Candidatus Infernicultor</taxon>
    </lineage>
</organism>
<comment type="caution">
    <text evidence="5">The sequence shown here is derived from an EMBL/GenBank/DDBJ whole genome shotgun (WGS) entry which is preliminary data.</text>
</comment>
<reference evidence="5 6" key="1">
    <citation type="journal article" date="2016" name="Environ. Microbiol.">
        <title>Genomic resolution of a cold subsurface aquifer community provides metabolic insights for novel microbes adapted to high CO concentrations.</title>
        <authorList>
            <person name="Probst A.J."/>
            <person name="Castelle C.J."/>
            <person name="Singh A."/>
            <person name="Brown C.T."/>
            <person name="Anantharaman K."/>
            <person name="Sharon I."/>
            <person name="Hug L.A."/>
            <person name="Burstein D."/>
            <person name="Emerson J.B."/>
            <person name="Thomas B.C."/>
            <person name="Banfield J.F."/>
        </authorList>
    </citation>
    <scope>NUCLEOTIDE SEQUENCE [LARGE SCALE GENOMIC DNA]</scope>
    <source>
        <strain evidence="5">CG2_30_33_13</strain>
    </source>
</reference>
<dbReference type="InterPro" id="IPR036582">
    <property type="entry name" value="Mao_N_sf"/>
</dbReference>
<dbReference type="EMBL" id="MNYY01000146">
    <property type="protein sequence ID" value="OIP66946.1"/>
    <property type="molecule type" value="Genomic_DNA"/>
</dbReference>
<evidence type="ECO:0000256" key="2">
    <source>
        <dbReference type="ARBA" id="ARBA00011901"/>
    </source>
</evidence>
<dbReference type="SUPFAM" id="SSF53187">
    <property type="entry name" value="Zn-dependent exopeptidases"/>
    <property type="match status" value="1"/>
</dbReference>
<gene>
    <name evidence="5" type="ORF">AUK42_07280</name>
</gene>
<dbReference type="Gene3D" id="3.40.630.40">
    <property type="entry name" value="Zn-dependent exopeptidases"/>
    <property type="match status" value="1"/>
</dbReference>
<evidence type="ECO:0000313" key="5">
    <source>
        <dbReference type="EMBL" id="OIP66946.1"/>
    </source>
</evidence>
<dbReference type="CDD" id="cd02696">
    <property type="entry name" value="MurNAc-LAA"/>
    <property type="match status" value="1"/>
</dbReference>
<dbReference type="Pfam" id="PF07833">
    <property type="entry name" value="Cu_amine_oxidN1"/>
    <property type="match status" value="1"/>
</dbReference>
<dbReference type="InterPro" id="IPR012854">
    <property type="entry name" value="Cu_amine_oxidase-like_N"/>
</dbReference>
<dbReference type="Pfam" id="PF01520">
    <property type="entry name" value="Amidase_3"/>
    <property type="match status" value="1"/>
</dbReference>
<evidence type="ECO:0000256" key="1">
    <source>
        <dbReference type="ARBA" id="ARBA00001561"/>
    </source>
</evidence>
<dbReference type="Proteomes" id="UP000182763">
    <property type="component" value="Unassembled WGS sequence"/>
</dbReference>
<sequence length="502" mass="56537">MKKIPYLILIAVGLTILFHLSSALAQSSEIKILMDHKPLELDVLSIMEDDQIFIPARNIVDALGGRITWFPALKLLDINIDKHIVRLVIDELSLEMDGKIIPLKTPAKIIDNRVMLPLEVIKIITPAEIEWDNQAKTLSINTIRPYLLKVRSYSDSDKTRVVIDLSEKTEFKANKLTNPDKIFIDIIGSILKLEDTFKEIEINDGILKTVRTAQFNEEITRVVFDLYQEVKYNIFSLTDPDRVVIDIFRPEKKSETLLETLPPKPEEKPVPEPKVTGKRVVIIDPGHGGSDPGAIGPTGLKESEVTLKVALHLEELLKKAGIPTYLTRYKNDFISLEDRVNFANQKNGFIFVSIHTNSTLNNRPTAIGTETFVLSSKYIGASAKDVADRENRASRAHPEVDADLASIIGDLEESANIKYSFDFAHIVQKELLKYLKLENRGVKQAPFVVLKGVNMAAVIVEIAFISNPQEEKLLKNNEFSQKTAQALFDAIIYYIKNIPNEM</sequence>
<dbReference type="PANTHER" id="PTHR30404">
    <property type="entry name" value="N-ACETYLMURAMOYL-L-ALANINE AMIDASE"/>
    <property type="match status" value="1"/>
</dbReference>
<dbReference type="AlphaFoldDB" id="A0A1J5GBF0"/>
<keyword evidence="3" id="KW-0378">Hydrolase</keyword>
<feature type="domain" description="MurNAc-LAA" evidence="4">
    <location>
        <begin position="340"/>
        <end position="492"/>
    </location>
</feature>
<dbReference type="InterPro" id="IPR021731">
    <property type="entry name" value="AMIN_dom"/>
</dbReference>
<proteinExistence type="predicted"/>
<dbReference type="FunFam" id="3.40.630.40:FF:000005">
    <property type="entry name" value="N-acetylmuramoyl-L-alanine amidase (AmiA)"/>
    <property type="match status" value="1"/>
</dbReference>
<evidence type="ECO:0000259" key="4">
    <source>
        <dbReference type="SMART" id="SM00646"/>
    </source>
</evidence>
<evidence type="ECO:0000256" key="3">
    <source>
        <dbReference type="ARBA" id="ARBA00022801"/>
    </source>
</evidence>
<dbReference type="STRING" id="1805029.AUK42_07280"/>
<dbReference type="InterPro" id="IPR050695">
    <property type="entry name" value="N-acetylmuramoyl_amidase_3"/>
</dbReference>
<accession>A0A1J5GBF0</accession>
<dbReference type="Gene3D" id="3.30.457.10">
    <property type="entry name" value="Copper amine oxidase-like, N-terminal domain"/>
    <property type="match status" value="1"/>
</dbReference>
<protein>
    <recommendedName>
        <fullName evidence="2">N-acetylmuramoyl-L-alanine amidase</fullName>
        <ecNumber evidence="2">3.5.1.28</ecNumber>
    </recommendedName>
</protein>
<dbReference type="Gene3D" id="2.60.40.3500">
    <property type="match status" value="1"/>
</dbReference>
<dbReference type="GO" id="GO:0009253">
    <property type="term" value="P:peptidoglycan catabolic process"/>
    <property type="evidence" value="ECO:0007669"/>
    <property type="project" value="InterPro"/>
</dbReference>
<dbReference type="InterPro" id="IPR002508">
    <property type="entry name" value="MurNAc-LAA_cat"/>
</dbReference>
<dbReference type="Pfam" id="PF11741">
    <property type="entry name" value="AMIN"/>
    <property type="match status" value="1"/>
</dbReference>
<dbReference type="GO" id="GO:0008745">
    <property type="term" value="F:N-acetylmuramoyl-L-alanine amidase activity"/>
    <property type="evidence" value="ECO:0007669"/>
    <property type="project" value="UniProtKB-EC"/>
</dbReference>
<dbReference type="GO" id="GO:0030288">
    <property type="term" value="C:outer membrane-bounded periplasmic space"/>
    <property type="evidence" value="ECO:0007669"/>
    <property type="project" value="TreeGrafter"/>
</dbReference>
<comment type="catalytic activity">
    <reaction evidence="1">
        <text>Hydrolyzes the link between N-acetylmuramoyl residues and L-amino acid residues in certain cell-wall glycopeptides.</text>
        <dbReference type="EC" id="3.5.1.28"/>
    </reaction>
</comment>
<dbReference type="PANTHER" id="PTHR30404:SF0">
    <property type="entry name" value="N-ACETYLMURAMOYL-L-ALANINE AMIDASE AMIC"/>
    <property type="match status" value="1"/>
</dbReference>
<evidence type="ECO:0000313" key="6">
    <source>
        <dbReference type="Proteomes" id="UP000182763"/>
    </source>
</evidence>
<dbReference type="SMART" id="SM00646">
    <property type="entry name" value="Ami_3"/>
    <property type="match status" value="1"/>
</dbReference>
<name>A0A1J5GBF0_9BACT</name>
<dbReference type="SUPFAM" id="SSF55383">
    <property type="entry name" value="Copper amine oxidase, domain N"/>
    <property type="match status" value="1"/>
</dbReference>
<dbReference type="EC" id="3.5.1.28" evidence="2"/>